<name>A0A1M4ZH26_9THEO</name>
<evidence type="ECO:0000313" key="2">
    <source>
        <dbReference type="EMBL" id="SHF17258.1"/>
    </source>
</evidence>
<sequence>MEVYDVLKLIERGKIKPEEGIAAIKRLIDSKRVLISKREILPARRRQWLGQKSHGLKLYIEDVDSKFRLNLPPIPLFLLNALFLVGFKLMCIFQRYMPDDARKILEDIDPRDLRAILWHLRHAGKFDMVDICAQGKTKIKIRLV</sequence>
<keyword evidence="1" id="KW-1133">Transmembrane helix</keyword>
<reference evidence="2 3" key="1">
    <citation type="submission" date="2016-11" db="EMBL/GenBank/DDBJ databases">
        <authorList>
            <person name="Jaros S."/>
            <person name="Januszkiewicz K."/>
            <person name="Wedrychowicz H."/>
        </authorList>
    </citation>
    <scope>NUCLEOTIDE SEQUENCE [LARGE SCALE GENOMIC DNA]</scope>
    <source>
        <strain evidence="2 3">DSM 17918</strain>
    </source>
</reference>
<dbReference type="AlphaFoldDB" id="A0A1M4ZH26"/>
<feature type="transmembrane region" description="Helical" evidence="1">
    <location>
        <begin position="74"/>
        <end position="93"/>
    </location>
</feature>
<protein>
    <submittedName>
        <fullName evidence="2">Uncharacterized protein</fullName>
    </submittedName>
</protein>
<keyword evidence="1" id="KW-0472">Membrane</keyword>
<dbReference type="Proteomes" id="UP000184088">
    <property type="component" value="Unassembled WGS sequence"/>
</dbReference>
<dbReference type="RefSeq" id="WP_073343330.1">
    <property type="nucleotide sequence ID" value="NZ_FQVH01000013.1"/>
</dbReference>
<evidence type="ECO:0000256" key="1">
    <source>
        <dbReference type="SAM" id="Phobius"/>
    </source>
</evidence>
<dbReference type="EMBL" id="FQVH01000013">
    <property type="protein sequence ID" value="SHF17258.1"/>
    <property type="molecule type" value="Genomic_DNA"/>
</dbReference>
<evidence type="ECO:0000313" key="3">
    <source>
        <dbReference type="Proteomes" id="UP000184088"/>
    </source>
</evidence>
<organism evidence="2 3">
    <name type="scientific">Caldanaerobius fijiensis DSM 17918</name>
    <dbReference type="NCBI Taxonomy" id="1121256"/>
    <lineage>
        <taxon>Bacteria</taxon>
        <taxon>Bacillati</taxon>
        <taxon>Bacillota</taxon>
        <taxon>Clostridia</taxon>
        <taxon>Thermoanaerobacterales</taxon>
        <taxon>Thermoanaerobacteraceae</taxon>
        <taxon>Caldanaerobius</taxon>
    </lineage>
</organism>
<keyword evidence="1" id="KW-0812">Transmembrane</keyword>
<dbReference type="STRING" id="1121256.SAMN02746089_01432"/>
<keyword evidence="3" id="KW-1185">Reference proteome</keyword>
<gene>
    <name evidence="2" type="ORF">SAMN02746089_01432</name>
</gene>
<dbReference type="OrthoDB" id="9950008at2"/>
<accession>A0A1M4ZH26</accession>
<proteinExistence type="predicted"/>